<dbReference type="EMBL" id="QUAL01000407">
    <property type="protein sequence ID" value="RIQ12221.1"/>
    <property type="molecule type" value="Genomic_DNA"/>
</dbReference>
<evidence type="ECO:0000313" key="1">
    <source>
        <dbReference type="EMBL" id="RIQ12221.1"/>
    </source>
</evidence>
<dbReference type="Gene3D" id="3.40.50.300">
    <property type="entry name" value="P-loop containing nucleotide triphosphate hydrolases"/>
    <property type="match status" value="1"/>
</dbReference>
<reference evidence="1 2" key="1">
    <citation type="submission" date="2018-09" db="EMBL/GenBank/DDBJ databases">
        <title>Isolation, diversity and antifungal activity of actinobacteria from wheat.</title>
        <authorList>
            <person name="Han C."/>
        </authorList>
    </citation>
    <scope>NUCLEOTIDE SEQUENCE [LARGE SCALE GENOMIC DNA]</scope>
    <source>
        <strain evidence="1 2">NEAU-YY265</strain>
    </source>
</reference>
<keyword evidence="2" id="KW-1185">Reference proteome</keyword>
<dbReference type="SUPFAM" id="SSF52540">
    <property type="entry name" value="P-loop containing nucleoside triphosphate hydrolases"/>
    <property type="match status" value="1"/>
</dbReference>
<name>A0A418KHX1_9ACTN</name>
<protein>
    <recommendedName>
        <fullName evidence="3">ParA family protein</fullName>
    </recommendedName>
</protein>
<comment type="caution">
    <text evidence="1">The sequence shown here is derived from an EMBL/GenBank/DDBJ whole genome shotgun (WGS) entry which is preliminary data.</text>
</comment>
<dbReference type="AlphaFoldDB" id="A0A418KHX1"/>
<dbReference type="Proteomes" id="UP000284057">
    <property type="component" value="Unassembled WGS sequence"/>
</dbReference>
<dbReference type="InterPro" id="IPR027417">
    <property type="entry name" value="P-loop_NTPase"/>
</dbReference>
<accession>A0A418KHX1</accession>
<gene>
    <name evidence="1" type="ORF">DY240_27395</name>
</gene>
<evidence type="ECO:0000313" key="2">
    <source>
        <dbReference type="Proteomes" id="UP000284057"/>
    </source>
</evidence>
<sequence length="264" mass="28643">MTVLALTSTRGAPGVTATALTLALAWDRPVILVEADVSGSSSIKAGHFRGQATPSPNIMDLADAHHNHRSLGVEALRHASLPLPLEPSRRYVAGIARSDQLRALTPDFWDQLASVLANTAEQGYDVIVDAGRIRSINGPDRLLERADMVAVVMRNHLDHIVSAASNADYLRRGADAASNRVGAILLGQGPYPNKKITEATGLRIWSTLAWDPHTAGRLMGDADLPTFAKFERTGLYRSARSTVNELRNIDAERRSFLGTPQRTR</sequence>
<organism evidence="1 2">
    <name type="scientific">Jiangella rhizosphaerae</name>
    <dbReference type="NCBI Taxonomy" id="2293569"/>
    <lineage>
        <taxon>Bacteria</taxon>
        <taxon>Bacillati</taxon>
        <taxon>Actinomycetota</taxon>
        <taxon>Actinomycetes</taxon>
        <taxon>Jiangellales</taxon>
        <taxon>Jiangellaceae</taxon>
        <taxon>Jiangella</taxon>
    </lineage>
</organism>
<evidence type="ECO:0008006" key="3">
    <source>
        <dbReference type="Google" id="ProtNLM"/>
    </source>
</evidence>
<proteinExistence type="predicted"/>